<dbReference type="EMBL" id="KB456267">
    <property type="protein sequence ID" value="EMF10909.1"/>
    <property type="molecule type" value="Genomic_DNA"/>
</dbReference>
<feature type="transmembrane region" description="Helical" evidence="2">
    <location>
        <begin position="12"/>
        <end position="29"/>
    </location>
</feature>
<accession>N1QK24</accession>
<protein>
    <recommendedName>
        <fullName evidence="3">Glycosyl transferase CAP10 domain-containing protein</fullName>
    </recommendedName>
</protein>
<organism evidence="4 5">
    <name type="scientific">Sphaerulina musiva (strain SO2202)</name>
    <name type="common">Poplar stem canker fungus</name>
    <name type="synonym">Septoria musiva</name>
    <dbReference type="NCBI Taxonomy" id="692275"/>
    <lineage>
        <taxon>Eukaryota</taxon>
        <taxon>Fungi</taxon>
        <taxon>Dikarya</taxon>
        <taxon>Ascomycota</taxon>
        <taxon>Pezizomycotina</taxon>
        <taxon>Dothideomycetes</taxon>
        <taxon>Dothideomycetidae</taxon>
        <taxon>Mycosphaerellales</taxon>
        <taxon>Mycosphaerellaceae</taxon>
        <taxon>Sphaerulina</taxon>
    </lineage>
</organism>
<evidence type="ECO:0000313" key="5">
    <source>
        <dbReference type="Proteomes" id="UP000016931"/>
    </source>
</evidence>
<dbReference type="Proteomes" id="UP000016931">
    <property type="component" value="Unassembled WGS sequence"/>
</dbReference>
<sequence>MQGVSLIQSRFAVALLSAVVIIQLFLLLGNRDAIIPERAWPGSHPRKQTDTSSSPPSTNTTSPPPPSSPWTFNSTRDARNPALTYEQCTVAFPKLYHEIERSATYWKHTRNHSISAKDVNITWTGKGGLRVLIYENELRILETRDIHHFRDGHDARRAIFVLSQIHRALLGATARGEQVPNIEFAIAVNDYAHLPDERGDSHAVWTFDRRIASDKDERMWLMPDFNFWAWKPTGSAYEDARRRAMTHDSAVKEKIPKIVWRGNRHINPEVRKALIETGKGKEWADVEGGWLDIADFCRYLFAVYTEGHSWSGRLKYLLNCDTVAIVHELEFTTSFYHLLNPSGPDQNYIQVKRDWSDLEEKVKYHLERPEHTQRIIQNSIKTFRERYTTPAAEACYWRRMFRAYREVAFEPDAFEEKTINTFGSTETVRHLRGTPYELFIGIDRP</sequence>
<proteinExistence type="predicted"/>
<dbReference type="GeneID" id="27903580"/>
<dbReference type="eggNOG" id="KOG2458">
    <property type="taxonomic scope" value="Eukaryota"/>
</dbReference>
<dbReference type="AlphaFoldDB" id="N1QK24"/>
<keyword evidence="5" id="KW-1185">Reference proteome</keyword>
<dbReference type="PANTHER" id="PTHR12203:SF107">
    <property type="entry name" value="GLYCOSYL TRANSFERASE CAP10 DOMAIN-CONTAINING PROTEIN"/>
    <property type="match status" value="1"/>
</dbReference>
<dbReference type="InterPro" id="IPR006598">
    <property type="entry name" value="CAP10"/>
</dbReference>
<dbReference type="OMA" id="DERMWLM"/>
<dbReference type="PANTHER" id="PTHR12203">
    <property type="entry name" value="KDEL LYS-ASP-GLU-LEU CONTAINING - RELATED"/>
    <property type="match status" value="1"/>
</dbReference>
<reference evidence="4 5" key="1">
    <citation type="journal article" date="2012" name="PLoS Pathog.">
        <title>Diverse lifestyles and strategies of plant pathogenesis encoded in the genomes of eighteen Dothideomycetes fungi.</title>
        <authorList>
            <person name="Ohm R.A."/>
            <person name="Feau N."/>
            <person name="Henrissat B."/>
            <person name="Schoch C.L."/>
            <person name="Horwitz B.A."/>
            <person name="Barry K.W."/>
            <person name="Condon B.J."/>
            <person name="Copeland A.C."/>
            <person name="Dhillon B."/>
            <person name="Glaser F."/>
            <person name="Hesse C.N."/>
            <person name="Kosti I."/>
            <person name="LaButti K."/>
            <person name="Lindquist E.A."/>
            <person name="Lucas S."/>
            <person name="Salamov A.A."/>
            <person name="Bradshaw R.E."/>
            <person name="Ciuffetti L."/>
            <person name="Hamelin R.C."/>
            <person name="Kema G.H.J."/>
            <person name="Lawrence C."/>
            <person name="Scott J.A."/>
            <person name="Spatafora J.W."/>
            <person name="Turgeon B.G."/>
            <person name="de Wit P.J.G.M."/>
            <person name="Zhong S."/>
            <person name="Goodwin S.B."/>
            <person name="Grigoriev I.V."/>
        </authorList>
    </citation>
    <scope>NUCLEOTIDE SEQUENCE [LARGE SCALE GENOMIC DNA]</scope>
    <source>
        <strain evidence="4 5">SO2202</strain>
    </source>
</reference>
<evidence type="ECO:0000313" key="4">
    <source>
        <dbReference type="EMBL" id="EMF10909.1"/>
    </source>
</evidence>
<feature type="compositionally biased region" description="Low complexity" evidence="1">
    <location>
        <begin position="50"/>
        <end position="61"/>
    </location>
</feature>
<name>N1QK24_SPHMS</name>
<evidence type="ECO:0000259" key="3">
    <source>
        <dbReference type="SMART" id="SM00672"/>
    </source>
</evidence>
<feature type="domain" description="Glycosyl transferase CAP10" evidence="3">
    <location>
        <begin position="178"/>
        <end position="407"/>
    </location>
</feature>
<keyword evidence="2" id="KW-1133">Transmembrane helix</keyword>
<dbReference type="RefSeq" id="XP_016759030.1">
    <property type="nucleotide sequence ID" value="XM_016906443.1"/>
</dbReference>
<evidence type="ECO:0000256" key="1">
    <source>
        <dbReference type="SAM" id="MobiDB-lite"/>
    </source>
</evidence>
<dbReference type="InterPro" id="IPR051091">
    <property type="entry name" value="O-Glucosyltr/Glycosyltrsf_90"/>
</dbReference>
<dbReference type="Pfam" id="PF05686">
    <property type="entry name" value="Glyco_transf_90"/>
    <property type="match status" value="1"/>
</dbReference>
<keyword evidence="2" id="KW-0812">Transmembrane</keyword>
<keyword evidence="2" id="KW-0472">Membrane</keyword>
<dbReference type="HOGENOM" id="CLU_028539_2_1_1"/>
<dbReference type="OrthoDB" id="202415at2759"/>
<dbReference type="SMART" id="SM00672">
    <property type="entry name" value="CAP10"/>
    <property type="match status" value="1"/>
</dbReference>
<gene>
    <name evidence="4" type="ORF">SEPMUDRAFT_150863</name>
</gene>
<evidence type="ECO:0000256" key="2">
    <source>
        <dbReference type="SAM" id="Phobius"/>
    </source>
</evidence>
<feature type="region of interest" description="Disordered" evidence="1">
    <location>
        <begin position="38"/>
        <end position="76"/>
    </location>
</feature>